<dbReference type="Gene3D" id="1.20.810.10">
    <property type="entry name" value="Cytochrome Bc1 Complex, Chain C"/>
    <property type="match status" value="1"/>
</dbReference>
<keyword evidence="3 16" id="KW-0813">Transport</keyword>
<gene>
    <name evidence="19" type="primary">cob</name>
</gene>
<comment type="cofactor">
    <cofactor evidence="16">
        <name>heme b</name>
        <dbReference type="ChEBI" id="CHEBI:60344"/>
    </cofactor>
    <text evidence="16">Binds 2 heme groups non-covalently.</text>
</comment>
<evidence type="ECO:0000256" key="14">
    <source>
        <dbReference type="PIRSR" id="PIRSR038885-1"/>
    </source>
</evidence>
<dbReference type="Pfam" id="PF00032">
    <property type="entry name" value="Cytochrom_B_C"/>
    <property type="match status" value="1"/>
</dbReference>
<evidence type="ECO:0000259" key="18">
    <source>
        <dbReference type="PROSITE" id="PS51003"/>
    </source>
</evidence>
<evidence type="ECO:0000256" key="9">
    <source>
        <dbReference type="ARBA" id="ARBA00022982"/>
    </source>
</evidence>
<name>Q36519_TETSU</name>
<keyword evidence="9 16" id="KW-0249">Electron transport</keyword>
<evidence type="ECO:0000256" key="7">
    <source>
        <dbReference type="ARBA" id="ARBA00022723"/>
    </source>
</evidence>
<evidence type="ECO:0000256" key="2">
    <source>
        <dbReference type="ARBA" id="ARBA00013531"/>
    </source>
</evidence>
<dbReference type="PROSITE" id="PS51002">
    <property type="entry name" value="CYTB_NTER"/>
    <property type="match status" value="1"/>
</dbReference>
<feature type="transmembrane region" description="Helical" evidence="16">
    <location>
        <begin position="72"/>
        <end position="94"/>
    </location>
</feature>
<feature type="binding site" description="axial binding residue" evidence="15">
    <location>
        <position position="42"/>
    </location>
    <ligand>
        <name>heme b</name>
        <dbReference type="ChEBI" id="CHEBI:60344"/>
        <label>b562</label>
    </ligand>
    <ligandPart>
        <name>Fe</name>
        <dbReference type="ChEBI" id="CHEBI:18248"/>
    </ligandPart>
</feature>
<keyword evidence="11 15" id="KW-0408">Iron</keyword>
<dbReference type="AlphaFoldDB" id="Q36519"/>
<feature type="transmembrane region" description="Helical" evidence="16">
    <location>
        <begin position="100"/>
        <end position="127"/>
    </location>
</feature>
<dbReference type="InterPro" id="IPR036150">
    <property type="entry name" value="Cyt_b/b6_C_sf"/>
</dbReference>
<dbReference type="Pfam" id="PF00033">
    <property type="entry name" value="Cytochrome_B"/>
    <property type="match status" value="1"/>
</dbReference>
<keyword evidence="7 15" id="KW-0479">Metal-binding</keyword>
<feature type="domain" description="Cytochrome b/b6 C-terminal region profile" evidence="18">
    <location>
        <begin position="170"/>
        <end position="340"/>
    </location>
</feature>
<feature type="binding site" evidence="14">
    <location>
        <position position="162"/>
    </location>
    <ligand>
        <name>a ubiquinone</name>
        <dbReference type="ChEBI" id="CHEBI:16389"/>
    </ligand>
</feature>
<dbReference type="PIRSF" id="PIRSF038885">
    <property type="entry name" value="COB"/>
    <property type="match status" value="1"/>
</dbReference>
<evidence type="ECO:0000256" key="16">
    <source>
        <dbReference type="RuleBase" id="RU362117"/>
    </source>
</evidence>
<reference evidence="19" key="2">
    <citation type="thesis" date="1995" institute="Institute for Plant Physiology" country="Justus Liebig University">
        <authorList>
            <person name="Kessler U."/>
        </authorList>
    </citation>
    <scope>NUCLEOTIDE SEQUENCE</scope>
</reference>
<feature type="transmembrane region" description="Helical" evidence="16">
    <location>
        <begin position="280"/>
        <end position="300"/>
    </location>
</feature>
<comment type="similarity">
    <text evidence="16">Belongs to the cytochrome b family.</text>
</comment>
<dbReference type="PROSITE" id="PS51003">
    <property type="entry name" value="CYTB_CTER"/>
    <property type="match status" value="1"/>
</dbReference>
<keyword evidence="5 16" id="KW-0679">Respiratory chain</keyword>
<protein>
    <recommendedName>
        <fullName evidence="2 16">Cytochrome b</fullName>
    </recommendedName>
</protein>
<dbReference type="CDD" id="cd00290">
    <property type="entry name" value="cytochrome_b_C"/>
    <property type="match status" value="1"/>
</dbReference>
<dbReference type="InterPro" id="IPR016174">
    <property type="entry name" value="Di-haem_cyt_TM"/>
</dbReference>
<dbReference type="GO" id="GO:0005743">
    <property type="term" value="C:mitochondrial inner membrane"/>
    <property type="evidence" value="ECO:0007669"/>
    <property type="project" value="UniProtKB-SubCell"/>
</dbReference>
<dbReference type="EMBL" id="Z47795">
    <property type="protein sequence ID" value="CAA87751.1"/>
    <property type="molecule type" value="Genomic_DNA"/>
</dbReference>
<dbReference type="SUPFAM" id="SSF81342">
    <property type="entry name" value="Transmembrane di-heme cytochromes"/>
    <property type="match status" value="1"/>
</dbReference>
<evidence type="ECO:0000256" key="12">
    <source>
        <dbReference type="ARBA" id="ARBA00023128"/>
    </source>
</evidence>
<dbReference type="GO" id="GO:0016491">
    <property type="term" value="F:oxidoreductase activity"/>
    <property type="evidence" value="ECO:0007669"/>
    <property type="project" value="UniProtKB-UniRule"/>
</dbReference>
<evidence type="ECO:0000256" key="8">
    <source>
        <dbReference type="ARBA" id="ARBA00022792"/>
    </source>
</evidence>
<feature type="transmembrane region" description="Helical" evidence="16">
    <location>
        <begin position="189"/>
        <end position="207"/>
    </location>
</feature>
<feature type="binding site" description="axial binding residue" evidence="15">
    <location>
        <position position="56"/>
    </location>
    <ligand>
        <name>heme b</name>
        <dbReference type="ChEBI" id="CHEBI:60344"/>
        <label>b566</label>
    </ligand>
    <ligandPart>
        <name>Fe</name>
        <dbReference type="ChEBI" id="CHEBI:18248"/>
    </ligandPart>
</feature>
<dbReference type="SUPFAM" id="SSF81648">
    <property type="entry name" value="a domain/subunit of cytochrome bc1 complex (Ubiquinol-cytochrome c reductase)"/>
    <property type="match status" value="1"/>
</dbReference>
<dbReference type="InterPro" id="IPR030689">
    <property type="entry name" value="Cytochrome_b"/>
</dbReference>
<dbReference type="PANTHER" id="PTHR19271:SF16">
    <property type="entry name" value="CYTOCHROME B"/>
    <property type="match status" value="1"/>
</dbReference>
<evidence type="ECO:0000256" key="6">
    <source>
        <dbReference type="ARBA" id="ARBA00022692"/>
    </source>
</evidence>
<evidence type="ECO:0000313" key="19">
    <source>
        <dbReference type="EMBL" id="CAA87751.1"/>
    </source>
</evidence>
<dbReference type="CDD" id="cd00284">
    <property type="entry name" value="Cytochrome_b_N"/>
    <property type="match status" value="1"/>
</dbReference>
<keyword evidence="4 15" id="KW-0349">Heme</keyword>
<dbReference type="GO" id="GO:0045275">
    <property type="term" value="C:respiratory chain complex III"/>
    <property type="evidence" value="ECO:0007669"/>
    <property type="project" value="InterPro"/>
</dbReference>
<dbReference type="InterPro" id="IPR027387">
    <property type="entry name" value="Cytb/b6-like_sf"/>
</dbReference>
<keyword evidence="13 16" id="KW-0472">Membrane</keyword>
<evidence type="ECO:0000256" key="11">
    <source>
        <dbReference type="ARBA" id="ARBA00023004"/>
    </source>
</evidence>
<evidence type="ECO:0000256" key="10">
    <source>
        <dbReference type="ARBA" id="ARBA00022989"/>
    </source>
</evidence>
<comment type="function">
    <text evidence="16">Component of the ubiquinol-cytochrome c reductase complex (complex III or cytochrome b-c1 complex) that is part of the mitochondrial respiratory chain. The b-c1 complex mediates electron transfer from ubiquinol to cytochrome c. Contributes to the generation of a proton gradient across the mitochondrial membrane that is then used for ATP synthesis.</text>
</comment>
<dbReference type="GO" id="GO:0008121">
    <property type="term" value="F:quinol-cytochrome-c reductase activity"/>
    <property type="evidence" value="ECO:0007669"/>
    <property type="project" value="InterPro"/>
</dbReference>
<comment type="subcellular location">
    <subcellularLocation>
        <location evidence="1">Mitochondrion inner membrane</location>
        <topology evidence="1">Multi-pass membrane protein</topology>
    </subcellularLocation>
</comment>
<dbReference type="InterPro" id="IPR005798">
    <property type="entry name" value="Cyt_b/b6_C"/>
</dbReference>
<comment type="cofactor">
    <cofactor evidence="15">
        <name>heme</name>
        <dbReference type="ChEBI" id="CHEBI:30413"/>
    </cofactor>
    <text evidence="15">Binds 2 heme groups non-covalently.</text>
</comment>
<sequence>MIQILTGIFLAMHYTPHVHLAFVSVEHIMRDVEGGWLLRYMHANGASFFFIVVYIHMFRGLYYGSYASPREFVWCIGVIIFLLMILTAFIGYVLPWGQMSFWGATVITSLASAIPIVGDSIVTWLWGGFSVDNATLNRFFSLHYLLPFIIAGLSIVHIAALHQYGSNNPLGTFAGDKVPFTPYMLVKDILGWVVFSIFFSIFVYFYPNLLGHPDNYIPANPMSTPAHIVPEWYFLPVYAILRSIPNKLGGVLAIALVFICLLLLPFINTSRIRSSSFRPLHKLLFWLLLADCFLLGWIGQKPVEDPYILIGQIASVLFFVYFLICIPLLGIFENWSVRLKDQN</sequence>
<dbReference type="InterPro" id="IPR048260">
    <property type="entry name" value="Cytochrome_b_C_euk/bac"/>
</dbReference>
<geneLocation type="mitochondrion" evidence="19"/>
<evidence type="ECO:0000256" key="1">
    <source>
        <dbReference type="ARBA" id="ARBA00004448"/>
    </source>
</evidence>
<proteinExistence type="inferred from homology"/>
<evidence type="ECO:0000256" key="13">
    <source>
        <dbReference type="ARBA" id="ARBA00023136"/>
    </source>
</evidence>
<evidence type="ECO:0000256" key="15">
    <source>
        <dbReference type="PIRSR" id="PIRSR038885-2"/>
    </source>
</evidence>
<reference evidence="19" key="1">
    <citation type="journal article" date="1995" name="Plant Mol. Biol.">
        <title>Physical map and gene organization of the mitochondrial genome from the unicellular green alga Platymonas (Tetraselmis) subcordiformis (Prasinophyceae).</title>
        <authorList>
            <person name="Kessler U."/>
            <person name="Zetsche K."/>
        </authorList>
    </citation>
    <scope>NUCLEOTIDE SEQUENCE</scope>
</reference>
<keyword evidence="12 16" id="KW-0496">Mitochondrion</keyword>
<dbReference type="InterPro" id="IPR005797">
    <property type="entry name" value="Cyt_b/b6_N"/>
</dbReference>
<keyword evidence="6 16" id="KW-0812">Transmembrane</keyword>
<feature type="binding site" description="axial binding residue" evidence="15">
    <location>
        <position position="157"/>
    </location>
    <ligand>
        <name>heme b</name>
        <dbReference type="ChEBI" id="CHEBI:60344"/>
        <label>b566</label>
    </ligand>
    <ligandPart>
        <name>Fe</name>
        <dbReference type="ChEBI" id="CHEBI:18248"/>
    </ligandPart>
</feature>
<organism evidence="19">
    <name type="scientific">Tetraselmis subcordiformis</name>
    <name type="common">Marine green alga</name>
    <name type="synonym">Carteria subcordiformis</name>
    <dbReference type="NCBI Taxonomy" id="3161"/>
    <lineage>
        <taxon>Eukaryota</taxon>
        <taxon>Viridiplantae</taxon>
        <taxon>Chlorophyta</taxon>
        <taxon>core chlorophytes</taxon>
        <taxon>Chlorodendrophyceae</taxon>
        <taxon>Chlorodendrales</taxon>
        <taxon>Chlorodendraceae</taxon>
        <taxon>Tetraselmis</taxon>
    </lineage>
</organism>
<feature type="transmembrane region" description="Helical" evidence="16">
    <location>
        <begin position="306"/>
        <end position="332"/>
    </location>
</feature>
<dbReference type="PANTHER" id="PTHR19271">
    <property type="entry name" value="CYTOCHROME B"/>
    <property type="match status" value="1"/>
</dbReference>
<dbReference type="PIR" id="S62704">
    <property type="entry name" value="S62704"/>
</dbReference>
<dbReference type="GO" id="GO:0046872">
    <property type="term" value="F:metal ion binding"/>
    <property type="evidence" value="ECO:0007669"/>
    <property type="project" value="UniProtKB-UniRule"/>
</dbReference>
<feature type="domain" description="Cytochrome b/b6 N-terminal region profile" evidence="17">
    <location>
        <begin position="1"/>
        <end position="170"/>
    </location>
</feature>
<keyword evidence="8" id="KW-0999">Mitochondrion inner membrane</keyword>
<feature type="transmembrane region" description="Helical" evidence="16">
    <location>
        <begin position="45"/>
        <end position="65"/>
    </location>
</feature>
<evidence type="ECO:0000259" key="17">
    <source>
        <dbReference type="PROSITE" id="PS51002"/>
    </source>
</evidence>
<accession>Q36519</accession>
<evidence type="ECO:0000256" key="4">
    <source>
        <dbReference type="ARBA" id="ARBA00022617"/>
    </source>
</evidence>
<dbReference type="GO" id="GO:0006122">
    <property type="term" value="P:mitochondrial electron transport, ubiquinol to cytochrome c"/>
    <property type="evidence" value="ECO:0007669"/>
    <property type="project" value="TreeGrafter"/>
</dbReference>
<feature type="transmembrane region" description="Helical" evidence="16">
    <location>
        <begin position="250"/>
        <end position="268"/>
    </location>
</feature>
<keyword evidence="10 16" id="KW-1133">Transmembrane helix</keyword>
<evidence type="ECO:0000256" key="5">
    <source>
        <dbReference type="ARBA" id="ARBA00022660"/>
    </source>
</evidence>
<dbReference type="InterPro" id="IPR048259">
    <property type="entry name" value="Cytochrome_b_N_euk/bac"/>
</dbReference>
<feature type="transmembrane region" description="Helical" evidence="16">
    <location>
        <begin position="139"/>
        <end position="160"/>
    </location>
</feature>
<evidence type="ECO:0000256" key="3">
    <source>
        <dbReference type="ARBA" id="ARBA00022448"/>
    </source>
</evidence>
<feature type="binding site" description="axial binding residue" evidence="15">
    <location>
        <position position="143"/>
    </location>
    <ligand>
        <name>heme b</name>
        <dbReference type="ChEBI" id="CHEBI:60344"/>
        <label>b562</label>
    </ligand>
    <ligandPart>
        <name>Fe</name>
        <dbReference type="ChEBI" id="CHEBI:18248"/>
    </ligandPart>
</feature>